<evidence type="ECO:0000256" key="1">
    <source>
        <dbReference type="ARBA" id="ARBA00022857"/>
    </source>
</evidence>
<protein>
    <recommendedName>
        <fullName evidence="4">Malonyl-CoA:ACP transacylase (MAT) domain-containing protein</fullName>
    </recommendedName>
</protein>
<dbReference type="InterPro" id="IPR036291">
    <property type="entry name" value="NAD(P)-bd_dom_sf"/>
</dbReference>
<evidence type="ECO:0000313" key="5">
    <source>
        <dbReference type="EMBL" id="CAD7626380.1"/>
    </source>
</evidence>
<dbReference type="InterPro" id="IPR051468">
    <property type="entry name" value="Fungal_SecMetab_SDRs"/>
</dbReference>
<evidence type="ECO:0000256" key="2">
    <source>
        <dbReference type="ARBA" id="ARBA00023002"/>
    </source>
</evidence>
<dbReference type="GO" id="GO:0005737">
    <property type="term" value="C:cytoplasm"/>
    <property type="evidence" value="ECO:0007669"/>
    <property type="project" value="TreeGrafter"/>
</dbReference>
<keyword evidence="1" id="KW-0521">NADP</keyword>
<gene>
    <name evidence="5" type="ORF">OSB1V03_LOCUS6813</name>
</gene>
<dbReference type="PANTHER" id="PTHR43544">
    <property type="entry name" value="SHORT-CHAIN DEHYDROGENASE/REDUCTASE"/>
    <property type="match status" value="1"/>
</dbReference>
<dbReference type="EMBL" id="CAJPIZ010003795">
    <property type="protein sequence ID" value="CAG2106810.1"/>
    <property type="molecule type" value="Genomic_DNA"/>
</dbReference>
<name>A0A7R9Q034_9ACAR</name>
<accession>A0A7R9Q034</accession>
<dbReference type="Proteomes" id="UP000759131">
    <property type="component" value="Unassembled WGS sequence"/>
</dbReference>
<organism evidence="5">
    <name type="scientific">Medioppia subpectinata</name>
    <dbReference type="NCBI Taxonomy" id="1979941"/>
    <lineage>
        <taxon>Eukaryota</taxon>
        <taxon>Metazoa</taxon>
        <taxon>Ecdysozoa</taxon>
        <taxon>Arthropoda</taxon>
        <taxon>Chelicerata</taxon>
        <taxon>Arachnida</taxon>
        <taxon>Acari</taxon>
        <taxon>Acariformes</taxon>
        <taxon>Sarcoptiformes</taxon>
        <taxon>Oribatida</taxon>
        <taxon>Brachypylina</taxon>
        <taxon>Oppioidea</taxon>
        <taxon>Oppiidae</taxon>
        <taxon>Medioppia</taxon>
    </lineage>
</organism>
<dbReference type="CDD" id="cd05325">
    <property type="entry name" value="carb_red_sniffer_like_SDR_c"/>
    <property type="match status" value="1"/>
</dbReference>
<dbReference type="PRINTS" id="PR00080">
    <property type="entry name" value="SDRFAMILY"/>
</dbReference>
<dbReference type="Pfam" id="PF00698">
    <property type="entry name" value="Acyl_transf_1"/>
    <property type="match status" value="1"/>
</dbReference>
<feature type="domain" description="Malonyl-CoA:ACP transacylase (MAT)" evidence="4">
    <location>
        <begin position="4"/>
        <end position="272"/>
    </location>
</feature>
<dbReference type="InterPro" id="IPR002347">
    <property type="entry name" value="SDR_fam"/>
</dbReference>
<keyword evidence="2" id="KW-0560">Oxidoreductase</keyword>
<dbReference type="InterPro" id="IPR014043">
    <property type="entry name" value="Acyl_transferase_dom"/>
</dbReference>
<feature type="region of interest" description="Disordered" evidence="3">
    <location>
        <begin position="190"/>
        <end position="209"/>
    </location>
</feature>
<proteinExistence type="predicted"/>
<dbReference type="OrthoDB" id="6877434at2759"/>
<dbReference type="SUPFAM" id="SSF51735">
    <property type="entry name" value="NAD(P)-binding Rossmann-fold domains"/>
    <property type="match status" value="1"/>
</dbReference>
<dbReference type="GO" id="GO:0016491">
    <property type="term" value="F:oxidoreductase activity"/>
    <property type="evidence" value="ECO:0007669"/>
    <property type="project" value="UniProtKB-KW"/>
</dbReference>
<keyword evidence="6" id="KW-1185">Reference proteome</keyword>
<sequence length="510" mass="56326">MSVRAFRESWLESAKIVAPLGVNLMDCINGYRFKFGDKPFAGVGGIQCLAYQFAIVDTLRALGITPDGYFGHSLGEVMCAYMDGWADRRQCLLAYSAAQLRATDEYNHGLLLQAATDCTWSELTTRRTHVTGYEAPVRALIDELNEQGRITKPLWLAPYSIHTGSAFMADTYDTLRKQFERVVPDPQRRQHSARWLTSVPPPMTGGPSLSSPPEYTFAEFMASMLWSPVDVKSAVDRLPADALVIDISGQRDLRHVVLKDRPQAKYISCTRVEPTIANQSVITNVRQLLANTGTDGGPTHVIATTRQATNAALDELRDRHSNLHVLQLDGTDYKSFDGFAKQVADIVGDRGLDTLINNAGIYLKQRLNETTAEDMVTNFKVNSVGPLMLTRALLPVLKKSAAAKRKTIIVNITSQLGSIQNIDKFKMAMFYPYIVSKAALNMINKCLDVDLASYGIRSVAIHPGHVATDMSPHGTFTPEQSVTQVLRTANTVKDSDYGKMLNYDGAVLPF</sequence>
<dbReference type="EMBL" id="OC858370">
    <property type="protein sequence ID" value="CAD7626380.1"/>
    <property type="molecule type" value="Genomic_DNA"/>
</dbReference>
<dbReference type="InterPro" id="IPR016035">
    <property type="entry name" value="Acyl_Trfase/lysoPLipase"/>
</dbReference>
<evidence type="ECO:0000256" key="3">
    <source>
        <dbReference type="SAM" id="MobiDB-lite"/>
    </source>
</evidence>
<dbReference type="AlphaFoldDB" id="A0A7R9Q034"/>
<dbReference type="PANTHER" id="PTHR43544:SF7">
    <property type="entry name" value="NADB-LER2"/>
    <property type="match status" value="1"/>
</dbReference>
<reference evidence="5" key="1">
    <citation type="submission" date="2020-11" db="EMBL/GenBank/DDBJ databases">
        <authorList>
            <person name="Tran Van P."/>
        </authorList>
    </citation>
    <scope>NUCLEOTIDE SEQUENCE</scope>
</reference>
<dbReference type="SUPFAM" id="SSF52151">
    <property type="entry name" value="FabD/lysophospholipase-like"/>
    <property type="match status" value="1"/>
</dbReference>
<dbReference type="GO" id="GO:0016740">
    <property type="term" value="F:transferase activity"/>
    <property type="evidence" value="ECO:0007669"/>
    <property type="project" value="InterPro"/>
</dbReference>
<dbReference type="PRINTS" id="PR00081">
    <property type="entry name" value="GDHRDH"/>
</dbReference>
<dbReference type="Pfam" id="PF00106">
    <property type="entry name" value="adh_short"/>
    <property type="match status" value="1"/>
</dbReference>
<evidence type="ECO:0000259" key="4">
    <source>
        <dbReference type="Pfam" id="PF00698"/>
    </source>
</evidence>
<dbReference type="InterPro" id="IPR001227">
    <property type="entry name" value="Ac_transferase_dom_sf"/>
</dbReference>
<evidence type="ECO:0000313" key="6">
    <source>
        <dbReference type="Proteomes" id="UP000759131"/>
    </source>
</evidence>
<dbReference type="Gene3D" id="3.40.366.10">
    <property type="entry name" value="Malonyl-Coenzyme A Acyl Carrier Protein, domain 2"/>
    <property type="match status" value="1"/>
</dbReference>
<dbReference type="Gene3D" id="3.40.50.720">
    <property type="entry name" value="NAD(P)-binding Rossmann-like Domain"/>
    <property type="match status" value="1"/>
</dbReference>